<accession>A0A835J310</accession>
<reference evidence="1 2" key="1">
    <citation type="submission" date="2020-10" db="EMBL/GenBank/DDBJ databases">
        <title>Plant Genome Project.</title>
        <authorList>
            <person name="Zhang R.-G."/>
        </authorList>
    </citation>
    <scope>NUCLEOTIDE SEQUENCE [LARGE SCALE GENOMIC DNA]</scope>
    <source>
        <strain evidence="1">FAFU-HL-1</strain>
        <tissue evidence="1">Leaf</tissue>
    </source>
</reference>
<dbReference type="AlphaFoldDB" id="A0A835J310"/>
<name>A0A835J310_9ROSI</name>
<proteinExistence type="predicted"/>
<evidence type="ECO:0000313" key="1">
    <source>
        <dbReference type="EMBL" id="KAF9662548.1"/>
    </source>
</evidence>
<protein>
    <submittedName>
        <fullName evidence="1">Uncharacterized protein</fullName>
    </submittedName>
</protein>
<organism evidence="1 2">
    <name type="scientific">Salix dunnii</name>
    <dbReference type="NCBI Taxonomy" id="1413687"/>
    <lineage>
        <taxon>Eukaryota</taxon>
        <taxon>Viridiplantae</taxon>
        <taxon>Streptophyta</taxon>
        <taxon>Embryophyta</taxon>
        <taxon>Tracheophyta</taxon>
        <taxon>Spermatophyta</taxon>
        <taxon>Magnoliopsida</taxon>
        <taxon>eudicotyledons</taxon>
        <taxon>Gunneridae</taxon>
        <taxon>Pentapetalae</taxon>
        <taxon>rosids</taxon>
        <taxon>fabids</taxon>
        <taxon>Malpighiales</taxon>
        <taxon>Salicaceae</taxon>
        <taxon>Saliceae</taxon>
        <taxon>Salix</taxon>
    </lineage>
</organism>
<comment type="caution">
    <text evidence="1">The sequence shown here is derived from an EMBL/GenBank/DDBJ whole genome shotgun (WGS) entry which is preliminary data.</text>
</comment>
<keyword evidence="2" id="KW-1185">Reference proteome</keyword>
<gene>
    <name evidence="1" type="ORF">SADUNF_Sadunf18G0065600</name>
</gene>
<dbReference type="EMBL" id="JADGMS010000018">
    <property type="protein sequence ID" value="KAF9662548.1"/>
    <property type="molecule type" value="Genomic_DNA"/>
</dbReference>
<evidence type="ECO:0000313" key="2">
    <source>
        <dbReference type="Proteomes" id="UP000657918"/>
    </source>
</evidence>
<sequence length="72" mass="8509">MLRNSIGMDIGKSRTRVKYFNDDIIMDNNVILVSYIDELNLLYNNVDDVVLEMNLYDGGLRSDRTRRWSFCK</sequence>
<dbReference type="Proteomes" id="UP000657918">
    <property type="component" value="Unassembled WGS sequence"/>
</dbReference>